<dbReference type="OrthoDB" id="2045426at2"/>
<dbReference type="Proteomes" id="UP000000269">
    <property type="component" value="Chromosome"/>
</dbReference>
<dbReference type="PANTHER" id="PTHR33525:SF3">
    <property type="entry name" value="RIBONUCLEASE Y"/>
    <property type="match status" value="1"/>
</dbReference>
<dbReference type="KEGG" id="aoe:Clos_0568"/>
<protein>
    <submittedName>
        <fullName evidence="2">Metal dependent phosphohydrolase</fullName>
    </submittedName>
</protein>
<dbReference type="RefSeq" id="WP_012158444.1">
    <property type="nucleotide sequence ID" value="NC_009922.1"/>
</dbReference>
<dbReference type="Gene3D" id="1.10.3210.10">
    <property type="entry name" value="Hypothetical protein af1432"/>
    <property type="match status" value="1"/>
</dbReference>
<keyword evidence="3" id="KW-1185">Reference proteome</keyword>
<reference evidence="3" key="1">
    <citation type="submission" date="2007-10" db="EMBL/GenBank/DDBJ databases">
        <title>Complete genome of Alkaliphilus oremlandii OhILAs.</title>
        <authorList>
            <person name="Copeland A."/>
            <person name="Lucas S."/>
            <person name="Lapidus A."/>
            <person name="Barry K."/>
            <person name="Detter J.C."/>
            <person name="Glavina del Rio T."/>
            <person name="Hammon N."/>
            <person name="Israni S."/>
            <person name="Dalin E."/>
            <person name="Tice H."/>
            <person name="Pitluck S."/>
            <person name="Chain P."/>
            <person name="Malfatti S."/>
            <person name="Shin M."/>
            <person name="Vergez L."/>
            <person name="Schmutz J."/>
            <person name="Larimer F."/>
            <person name="Land M."/>
            <person name="Hauser L."/>
            <person name="Kyrpides N."/>
            <person name="Mikhailova N."/>
            <person name="Stolz J.F."/>
            <person name="Dawson A."/>
            <person name="Fisher E."/>
            <person name="Crable B."/>
            <person name="Perera E."/>
            <person name="Lisak J."/>
            <person name="Ranganathan M."/>
            <person name="Basu P."/>
            <person name="Richardson P."/>
        </authorList>
    </citation>
    <scope>NUCLEOTIDE SEQUENCE [LARGE SCALE GENOMIC DNA]</scope>
    <source>
        <strain evidence="3">OhILAs</strain>
    </source>
</reference>
<dbReference type="PANTHER" id="PTHR33525">
    <property type="match status" value="1"/>
</dbReference>
<sequence length="292" mass="33601">MQENQLLMLLDRSELIPKPSREISDIFKILNNPVELDIDLLVEKIQDVENLHDLMIKNLNTGYFKANREIKTIKEAIVYFGMQTIQNLITLFITIQLFSEARDLNKGEKPERVFYMDQYFKHVLGTSVASAMLSAMLNIGDRYKLFSYGLIHDIGIVVVDTCTPELLDQVTKKLKSGVHQVVAERLAFSGITHAEIGAWLCRKWNIRQDIVDIVEFHHTPFLAKETTDELKIIHIADVISTMYYEKLLGVNLHHGLSNKLMDSLGIKESHIKIIVEKLPEEVERLNYFSIYG</sequence>
<dbReference type="GO" id="GO:0016787">
    <property type="term" value="F:hydrolase activity"/>
    <property type="evidence" value="ECO:0007669"/>
    <property type="project" value="UniProtKB-KW"/>
</dbReference>
<dbReference type="InterPro" id="IPR013976">
    <property type="entry name" value="HDOD"/>
</dbReference>
<dbReference type="eggNOG" id="COG1639">
    <property type="taxonomic scope" value="Bacteria"/>
</dbReference>
<evidence type="ECO:0000313" key="2">
    <source>
        <dbReference type="EMBL" id="ABW18130.1"/>
    </source>
</evidence>
<dbReference type="InterPro" id="IPR052340">
    <property type="entry name" value="RNase_Y/CdgJ"/>
</dbReference>
<dbReference type="EMBL" id="CP000853">
    <property type="protein sequence ID" value="ABW18130.1"/>
    <property type="molecule type" value="Genomic_DNA"/>
</dbReference>
<name>A8MLW3_ALKOO</name>
<dbReference type="AlphaFoldDB" id="A8MLW3"/>
<evidence type="ECO:0000313" key="3">
    <source>
        <dbReference type="Proteomes" id="UP000000269"/>
    </source>
</evidence>
<feature type="domain" description="HDOD" evidence="1">
    <location>
        <begin position="16"/>
        <end position="220"/>
    </location>
</feature>
<organism evidence="2 3">
    <name type="scientific">Alkaliphilus oremlandii (strain OhILAs)</name>
    <name type="common">Clostridium oremlandii (strain OhILAs)</name>
    <dbReference type="NCBI Taxonomy" id="350688"/>
    <lineage>
        <taxon>Bacteria</taxon>
        <taxon>Bacillati</taxon>
        <taxon>Bacillota</taxon>
        <taxon>Clostridia</taxon>
        <taxon>Peptostreptococcales</taxon>
        <taxon>Natronincolaceae</taxon>
        <taxon>Alkaliphilus</taxon>
    </lineage>
</organism>
<dbReference type="PROSITE" id="PS51833">
    <property type="entry name" value="HDOD"/>
    <property type="match status" value="1"/>
</dbReference>
<proteinExistence type="predicted"/>
<dbReference type="Pfam" id="PF08668">
    <property type="entry name" value="HDOD"/>
    <property type="match status" value="1"/>
</dbReference>
<gene>
    <name evidence="2" type="ordered locus">Clos_0568</name>
</gene>
<keyword evidence="2" id="KW-0378">Hydrolase</keyword>
<evidence type="ECO:0000259" key="1">
    <source>
        <dbReference type="PROSITE" id="PS51833"/>
    </source>
</evidence>
<dbReference type="HOGENOM" id="CLU_048246_4_0_9"/>
<dbReference type="STRING" id="350688.Clos_0568"/>
<dbReference type="SUPFAM" id="SSF109604">
    <property type="entry name" value="HD-domain/PDEase-like"/>
    <property type="match status" value="1"/>
</dbReference>
<accession>A8MLW3</accession>